<proteinExistence type="predicted"/>
<keyword evidence="1" id="KW-0732">Signal</keyword>
<evidence type="ECO:0000313" key="3">
    <source>
        <dbReference type="Proteomes" id="UP001321760"/>
    </source>
</evidence>
<dbReference type="EMBL" id="MU865952">
    <property type="protein sequence ID" value="KAK4447097.1"/>
    <property type="molecule type" value="Genomic_DNA"/>
</dbReference>
<protein>
    <recommendedName>
        <fullName evidence="4">Peptidase metallopeptidase domain-containing protein</fullName>
    </recommendedName>
</protein>
<feature type="signal peptide" evidence="1">
    <location>
        <begin position="1"/>
        <end position="20"/>
    </location>
</feature>
<evidence type="ECO:0000256" key="1">
    <source>
        <dbReference type="SAM" id="SignalP"/>
    </source>
</evidence>
<gene>
    <name evidence="2" type="ORF">QBC34DRAFT_410432</name>
</gene>
<dbReference type="AlphaFoldDB" id="A0AAV9GID3"/>
<reference evidence="2" key="1">
    <citation type="journal article" date="2023" name="Mol. Phylogenet. Evol.">
        <title>Genome-scale phylogeny and comparative genomics of the fungal order Sordariales.</title>
        <authorList>
            <person name="Hensen N."/>
            <person name="Bonometti L."/>
            <person name="Westerberg I."/>
            <person name="Brannstrom I.O."/>
            <person name="Guillou S."/>
            <person name="Cros-Aarteil S."/>
            <person name="Calhoun S."/>
            <person name="Haridas S."/>
            <person name="Kuo A."/>
            <person name="Mondo S."/>
            <person name="Pangilinan J."/>
            <person name="Riley R."/>
            <person name="LaButti K."/>
            <person name="Andreopoulos B."/>
            <person name="Lipzen A."/>
            <person name="Chen C."/>
            <person name="Yan M."/>
            <person name="Daum C."/>
            <person name="Ng V."/>
            <person name="Clum A."/>
            <person name="Steindorff A."/>
            <person name="Ohm R.A."/>
            <person name="Martin F."/>
            <person name="Silar P."/>
            <person name="Natvig D.O."/>
            <person name="Lalanne C."/>
            <person name="Gautier V."/>
            <person name="Ament-Velasquez S.L."/>
            <person name="Kruys A."/>
            <person name="Hutchinson M.I."/>
            <person name="Powell A.J."/>
            <person name="Barry K."/>
            <person name="Miller A.N."/>
            <person name="Grigoriev I.V."/>
            <person name="Debuchy R."/>
            <person name="Gladieux P."/>
            <person name="Hiltunen Thoren M."/>
            <person name="Johannesson H."/>
        </authorList>
    </citation>
    <scope>NUCLEOTIDE SEQUENCE</scope>
    <source>
        <strain evidence="2">PSN243</strain>
    </source>
</reference>
<dbReference type="InterPro" id="IPR024079">
    <property type="entry name" value="MetalloPept_cat_dom_sf"/>
</dbReference>
<evidence type="ECO:0000313" key="2">
    <source>
        <dbReference type="EMBL" id="KAK4447097.1"/>
    </source>
</evidence>
<dbReference type="Proteomes" id="UP001321760">
    <property type="component" value="Unassembled WGS sequence"/>
</dbReference>
<reference evidence="2" key="2">
    <citation type="submission" date="2023-05" db="EMBL/GenBank/DDBJ databases">
        <authorList>
            <consortium name="Lawrence Berkeley National Laboratory"/>
            <person name="Steindorff A."/>
            <person name="Hensen N."/>
            <person name="Bonometti L."/>
            <person name="Westerberg I."/>
            <person name="Brannstrom I.O."/>
            <person name="Guillou S."/>
            <person name="Cros-Aarteil S."/>
            <person name="Calhoun S."/>
            <person name="Haridas S."/>
            <person name="Kuo A."/>
            <person name="Mondo S."/>
            <person name="Pangilinan J."/>
            <person name="Riley R."/>
            <person name="Labutti K."/>
            <person name="Andreopoulos B."/>
            <person name="Lipzen A."/>
            <person name="Chen C."/>
            <person name="Yanf M."/>
            <person name="Daum C."/>
            <person name="Ng V."/>
            <person name="Clum A."/>
            <person name="Ohm R."/>
            <person name="Martin F."/>
            <person name="Silar P."/>
            <person name="Natvig D."/>
            <person name="Lalanne C."/>
            <person name="Gautier V."/>
            <person name="Ament-Velasquez S.L."/>
            <person name="Kruys A."/>
            <person name="Hutchinson M.I."/>
            <person name="Powell A.J."/>
            <person name="Barry K."/>
            <person name="Miller A.N."/>
            <person name="Grigoriev I.V."/>
            <person name="Debuchy R."/>
            <person name="Gladieux P."/>
            <person name="Thoren M.H."/>
            <person name="Johannesson H."/>
        </authorList>
    </citation>
    <scope>NUCLEOTIDE SEQUENCE</scope>
    <source>
        <strain evidence="2">PSN243</strain>
    </source>
</reference>
<organism evidence="2 3">
    <name type="scientific">Podospora aff. communis PSN243</name>
    <dbReference type="NCBI Taxonomy" id="3040156"/>
    <lineage>
        <taxon>Eukaryota</taxon>
        <taxon>Fungi</taxon>
        <taxon>Dikarya</taxon>
        <taxon>Ascomycota</taxon>
        <taxon>Pezizomycotina</taxon>
        <taxon>Sordariomycetes</taxon>
        <taxon>Sordariomycetidae</taxon>
        <taxon>Sordariales</taxon>
        <taxon>Podosporaceae</taxon>
        <taxon>Podospora</taxon>
    </lineage>
</organism>
<dbReference type="Gene3D" id="3.40.390.10">
    <property type="entry name" value="Collagenase (Catalytic Domain)"/>
    <property type="match status" value="1"/>
</dbReference>
<evidence type="ECO:0008006" key="4">
    <source>
        <dbReference type="Google" id="ProtNLM"/>
    </source>
</evidence>
<comment type="caution">
    <text evidence="2">The sequence shown here is derived from an EMBL/GenBank/DDBJ whole genome shotgun (WGS) entry which is preliminary data.</text>
</comment>
<accession>A0AAV9GID3</accession>
<feature type="chain" id="PRO_5043843945" description="Peptidase metallopeptidase domain-containing protein" evidence="1">
    <location>
        <begin position="21"/>
        <end position="395"/>
    </location>
</feature>
<name>A0AAV9GID3_9PEZI</name>
<dbReference type="SUPFAM" id="SSF55486">
    <property type="entry name" value="Metalloproteases ('zincins'), catalytic domain"/>
    <property type="match status" value="1"/>
</dbReference>
<keyword evidence="3" id="KW-1185">Reference proteome</keyword>
<sequence>MHLGLTFVFTVLLQGMGARAGSALWEAGAPRIHPPHPVERIEVDAAGYAINDHAVANLNKRYVSIKPLTGVGLDATPWPNKIIRYCFRTSRGKANLEPYVRQAIDLWHAAGLDSTYQWVEASQPDFACDENRDIGNILKIIDTGDNGGLSCAVGKTQSPELHINTRNNIGKLDAVINIAHEMGHAWGLHHEHQSPHFWRQAFGGRIPNTNRAFGSHWACTALNDYEATARSEWNSLTLQGYTGDELTRRHQTRMNTLCTNQGAAAQAGFSAGEWLPISESNYDYQISGPGAYSFLDWGSIMLYPSTAGGRDAGGTGPPANGQPLWQNDRRQPVLRDANGERFGDHAMPSVNDVMGIKRLYNDLDAPIRAAVLPNSGRSRLRNLFMRRVQRNAGCI</sequence>
<dbReference type="GO" id="GO:0008237">
    <property type="term" value="F:metallopeptidase activity"/>
    <property type="evidence" value="ECO:0007669"/>
    <property type="project" value="InterPro"/>
</dbReference>